<evidence type="ECO:0000313" key="3">
    <source>
        <dbReference type="Proteomes" id="UP001055429"/>
    </source>
</evidence>
<dbReference type="Proteomes" id="UP001055429">
    <property type="component" value="Chromosome"/>
</dbReference>
<dbReference type="SUPFAM" id="SSF55486">
    <property type="entry name" value="Metalloproteases ('zincins'), catalytic domain"/>
    <property type="match status" value="1"/>
</dbReference>
<feature type="chain" id="PRO_5045110553" description="Peptidase M1 membrane alanine aminopeptidase domain-containing protein" evidence="1">
    <location>
        <begin position="22"/>
        <end position="478"/>
    </location>
</feature>
<dbReference type="Gene3D" id="1.10.390.10">
    <property type="entry name" value="Neutral Protease Domain 2"/>
    <property type="match status" value="1"/>
</dbReference>
<protein>
    <recommendedName>
        <fullName evidence="4">Peptidase M1 membrane alanine aminopeptidase domain-containing protein</fullName>
    </recommendedName>
</protein>
<gene>
    <name evidence="2" type="ORF">M8231_01725</name>
</gene>
<name>A0ABY4SSU4_9CAUL</name>
<evidence type="ECO:0008006" key="4">
    <source>
        <dbReference type="Google" id="ProtNLM"/>
    </source>
</evidence>
<reference evidence="2" key="1">
    <citation type="submission" date="2022-05" db="EMBL/GenBank/DDBJ databases">
        <title>Brevundimonas albigilva TT17 genome sequence.</title>
        <authorList>
            <person name="Lee K."/>
            <person name="Son H."/>
        </authorList>
    </citation>
    <scope>NUCLEOTIDE SEQUENCE</scope>
    <source>
        <strain evidence="2">TT17</strain>
    </source>
</reference>
<organism evidence="2 3">
    <name type="scientific">Brevundimonas albigilva</name>
    <dbReference type="NCBI Taxonomy" id="1312364"/>
    <lineage>
        <taxon>Bacteria</taxon>
        <taxon>Pseudomonadati</taxon>
        <taxon>Pseudomonadota</taxon>
        <taxon>Alphaproteobacteria</taxon>
        <taxon>Caulobacterales</taxon>
        <taxon>Caulobacteraceae</taxon>
        <taxon>Brevundimonas</taxon>
    </lineage>
</organism>
<dbReference type="RefSeq" id="WP_250202113.1">
    <property type="nucleotide sequence ID" value="NZ_CP097649.1"/>
</dbReference>
<evidence type="ECO:0000313" key="2">
    <source>
        <dbReference type="EMBL" id="URI15745.1"/>
    </source>
</evidence>
<accession>A0ABY4SSU4</accession>
<keyword evidence="3" id="KW-1185">Reference proteome</keyword>
<dbReference type="InterPro" id="IPR027268">
    <property type="entry name" value="Peptidase_M4/M1_CTD_sf"/>
</dbReference>
<evidence type="ECO:0000256" key="1">
    <source>
        <dbReference type="SAM" id="SignalP"/>
    </source>
</evidence>
<dbReference type="EMBL" id="CP097649">
    <property type="protein sequence ID" value="URI15745.1"/>
    <property type="molecule type" value="Genomic_DNA"/>
</dbReference>
<keyword evidence="1" id="KW-0732">Signal</keyword>
<sequence>MPRRPALAASFLALSALCVEACAPVAAPPPSSAQQAPRVEVSVVRDGDDWSVDYVLDRDAPAWAFFNSALLRDSRRPWRPDWWTVQTPGVTIERVGDYDVLRSTDGGPVPRRVSIRMRPRPGDLEAAYDPALVFSDGTVALYSEQFDVIPLEAAAAARDLPRDLNGVAVPGGPARVTWRDAAGPVLFKGERRAEVTAVEAETYVLFGEATTRQGDGVTTVVDPGLPRWLGDELAGFTPRVMGYYARRLGPAPGDAPTLMVSWTGPTRSLSSMGGSVLPGMISMSFEGEGVLNPDREALDRAHWFIGHEGAHFWLGQAVRYEYARDMWITEGGADLMAVRALKTLNPAYDARAELQTEVDDCVRLTQGRSVVTAADRGEHRAHYACGAVFAMAAEGAQKARTGGDWFDFIKPLLAQPDGVLTREEWLSALTGVSRDPSLRLGVEQLLDQGAADPAAVVARLFQRTGVAFRMDGGRVVLI</sequence>
<proteinExistence type="predicted"/>
<feature type="signal peptide" evidence="1">
    <location>
        <begin position="1"/>
        <end position="21"/>
    </location>
</feature>